<evidence type="ECO:0000313" key="5">
    <source>
        <dbReference type="Proteomes" id="UP000479531"/>
    </source>
</evidence>
<dbReference type="Proteomes" id="UP000479531">
    <property type="component" value="Unassembled WGS sequence"/>
</dbReference>
<evidence type="ECO:0000256" key="2">
    <source>
        <dbReference type="SAM" id="SignalP"/>
    </source>
</evidence>
<dbReference type="InterPro" id="IPR009739">
    <property type="entry name" value="LprI-like_N"/>
</dbReference>
<dbReference type="PANTHER" id="PTHR39176:SF1">
    <property type="entry name" value="PERIPLASMIC PROTEIN"/>
    <property type="match status" value="1"/>
</dbReference>
<protein>
    <submittedName>
        <fullName evidence="4">DUF1311 domain-containing protein</fullName>
    </submittedName>
</protein>
<dbReference type="EMBL" id="WGGT01000001">
    <property type="protein sequence ID" value="MVQ44300.1"/>
    <property type="molecule type" value="Genomic_DNA"/>
</dbReference>
<dbReference type="RefSeq" id="WP_157349924.1">
    <property type="nucleotide sequence ID" value="NZ_WGGT01000001.1"/>
</dbReference>
<organism evidence="4 5">
    <name type="scientific">Roseburia intestinalis</name>
    <dbReference type="NCBI Taxonomy" id="166486"/>
    <lineage>
        <taxon>Bacteria</taxon>
        <taxon>Bacillati</taxon>
        <taxon>Bacillota</taxon>
        <taxon>Clostridia</taxon>
        <taxon>Lachnospirales</taxon>
        <taxon>Lachnospiraceae</taxon>
        <taxon>Roseburia</taxon>
    </lineage>
</organism>
<name>A0A6L6XBG8_9FIRM</name>
<comment type="caution">
    <text evidence="4">The sequence shown here is derived from an EMBL/GenBank/DDBJ whole genome shotgun (WGS) entry which is preliminary data.</text>
</comment>
<accession>A0A6L6XBG8</accession>
<keyword evidence="2" id="KW-0732">Signal</keyword>
<feature type="region of interest" description="Disordered" evidence="1">
    <location>
        <begin position="29"/>
        <end position="56"/>
    </location>
</feature>
<dbReference type="Pfam" id="PF07007">
    <property type="entry name" value="LprI"/>
    <property type="match status" value="1"/>
</dbReference>
<gene>
    <name evidence="4" type="ORF">GCK47_00890</name>
</gene>
<feature type="chain" id="PRO_5038992308" evidence="2">
    <location>
        <begin position="19"/>
        <end position="318"/>
    </location>
</feature>
<dbReference type="PANTHER" id="PTHR39176">
    <property type="entry name" value="PERIPLASMIC PROTEIN-RELATED"/>
    <property type="match status" value="1"/>
</dbReference>
<dbReference type="Gene3D" id="1.20.1270.180">
    <property type="match status" value="1"/>
</dbReference>
<feature type="compositionally biased region" description="Low complexity" evidence="1">
    <location>
        <begin position="33"/>
        <end position="46"/>
    </location>
</feature>
<dbReference type="AlphaFoldDB" id="A0A6L6XBG8"/>
<reference evidence="4 5" key="1">
    <citation type="submission" date="2019-10" db="EMBL/GenBank/DDBJ databases">
        <title>Roseburia spp. ameliorate alcoholic fatty liver via restoration of gut barrier function.</title>
        <authorList>
            <person name="Seo B."/>
            <person name="Ko G."/>
        </authorList>
    </citation>
    <scope>NUCLEOTIDE SEQUENCE [LARGE SCALE GENOMIC DNA]</scope>
    <source>
        <strain evidence="4 5">SNUG30017</strain>
    </source>
</reference>
<evidence type="ECO:0000256" key="1">
    <source>
        <dbReference type="SAM" id="MobiDB-lite"/>
    </source>
</evidence>
<proteinExistence type="predicted"/>
<sequence>MKKRIYSMILILMTGLCAGCGKEGVKNNNTGIESESSQVEDSVSFENTEDTESTENTEYNDVVLNEETDFTYDYSEDIKADVDNVVSGSASLQDELENIENIVKKYTPLAQAAQTQTEMNLSSRWFFDIWDTELNNLWSRFSDLADPQTKEKILTEQRNWIDMKEEVTLLDIGSYEENGSMYPLLQNSYLEEITKNRAYVIANELAKIKGESFVMPEKSAKYGLFVDNQGTGSVYSSLITRQGLEGEDEALISIYREGETKGTFVDNGNGELAFTSDDGSVKGTIKINGWDGASFKVTETSGEAVFSAGEEVNFPFAF</sequence>
<feature type="signal peptide" evidence="2">
    <location>
        <begin position="1"/>
        <end position="18"/>
    </location>
</feature>
<evidence type="ECO:0000313" key="4">
    <source>
        <dbReference type="EMBL" id="MVQ44300.1"/>
    </source>
</evidence>
<feature type="domain" description="Lysozyme inhibitor LprI-like N-terminal" evidence="3">
    <location>
        <begin position="110"/>
        <end position="199"/>
    </location>
</feature>
<evidence type="ECO:0000259" key="3">
    <source>
        <dbReference type="Pfam" id="PF07007"/>
    </source>
</evidence>